<dbReference type="PANTHER" id="PTHR42244:SF2">
    <property type="entry name" value="ANTITOXIN VAPB3-RELATED"/>
    <property type="match status" value="1"/>
</dbReference>
<accession>E0SQH0</accession>
<dbReference type="SUPFAM" id="SSF47598">
    <property type="entry name" value="Ribbon-helix-helix"/>
    <property type="match status" value="1"/>
</dbReference>
<dbReference type="InterPro" id="IPR010985">
    <property type="entry name" value="Ribbon_hlx_hlx"/>
</dbReference>
<evidence type="ECO:0000313" key="2">
    <source>
        <dbReference type="Proteomes" id="UP000001304"/>
    </source>
</evidence>
<reference evidence="1 2" key="1">
    <citation type="journal article" date="2010" name="Stand. Genomic Sci.">
        <title>Complete genome sequence of Ignisphaera aggregans type strain (AQ1.S1).</title>
        <authorList>
            <person name="Goker M."/>
            <person name="Held B."/>
            <person name="Lapidus A."/>
            <person name="Nolan M."/>
            <person name="Spring S."/>
            <person name="Yasawong M."/>
            <person name="Lucas S."/>
            <person name="Glavina Del Rio T."/>
            <person name="Tice H."/>
            <person name="Cheng J.F."/>
            <person name="Goodwin L."/>
            <person name="Tapia R."/>
            <person name="Pitluck S."/>
            <person name="Liolios K."/>
            <person name="Ivanova N."/>
            <person name="Mavromatis K."/>
            <person name="Mikhailova N."/>
            <person name="Pati A."/>
            <person name="Chen A."/>
            <person name="Palaniappan K."/>
            <person name="Brambilla E."/>
            <person name="Land M."/>
            <person name="Hauser L."/>
            <person name="Chang Y.J."/>
            <person name="Jeffries C.D."/>
            <person name="Brettin T."/>
            <person name="Detter J.C."/>
            <person name="Han C."/>
            <person name="Rohde M."/>
            <person name="Sikorski J."/>
            <person name="Woyke T."/>
            <person name="Bristow J."/>
            <person name="Eisen J.A."/>
            <person name="Markowitz V."/>
            <person name="Hugenholtz P."/>
            <person name="Kyrpides N.C."/>
            <person name="Klenk H.P."/>
        </authorList>
    </citation>
    <scope>NUCLEOTIDE SEQUENCE [LARGE SCALE GENOMIC DNA]</scope>
    <source>
        <strain evidence="2">DSM 17230 / JCM 13409 / AQ1.S1</strain>
    </source>
</reference>
<dbReference type="HOGENOM" id="CLU_175270_0_0_2"/>
<dbReference type="EMBL" id="CP002098">
    <property type="protein sequence ID" value="ADM28226.1"/>
    <property type="molecule type" value="Genomic_DNA"/>
</dbReference>
<organism evidence="1 2">
    <name type="scientific">Ignisphaera aggregans (strain DSM 17230 / JCM 13409 / AQ1.S1)</name>
    <dbReference type="NCBI Taxonomy" id="583356"/>
    <lineage>
        <taxon>Archaea</taxon>
        <taxon>Thermoproteota</taxon>
        <taxon>Thermoprotei</taxon>
        <taxon>Desulfurococcales</taxon>
        <taxon>Desulfurococcaceae</taxon>
        <taxon>Ignisphaera</taxon>
    </lineage>
</organism>
<dbReference type="PANTHER" id="PTHR42244">
    <property type="entry name" value="ANTITOXIN VAPB3-RELATED"/>
    <property type="match status" value="1"/>
</dbReference>
<name>E0SQH0_IGNAA</name>
<protein>
    <recommendedName>
        <fullName evidence="3">CopG family transcriptional regulator</fullName>
    </recommendedName>
</protein>
<proteinExistence type="predicted"/>
<keyword evidence="2" id="KW-1185">Reference proteome</keyword>
<evidence type="ECO:0008006" key="3">
    <source>
        <dbReference type="Google" id="ProtNLM"/>
    </source>
</evidence>
<dbReference type="AlphaFoldDB" id="E0SQH0"/>
<evidence type="ECO:0000313" key="1">
    <source>
        <dbReference type="EMBL" id="ADM28226.1"/>
    </source>
</evidence>
<dbReference type="BioCyc" id="IAGG583356:GHAH-1413-MONOMER"/>
<gene>
    <name evidence="1" type="ordered locus">Igag_1423</name>
</gene>
<dbReference type="GO" id="GO:0006355">
    <property type="term" value="P:regulation of DNA-templated transcription"/>
    <property type="evidence" value="ECO:0007669"/>
    <property type="project" value="InterPro"/>
</dbReference>
<dbReference type="KEGG" id="iag:Igag_1423"/>
<dbReference type="Proteomes" id="UP000001304">
    <property type="component" value="Chromosome"/>
</dbReference>
<sequence length="78" mass="9408">MSGVVMSVKITVRIPKELKERMEKLRHVNWSDVIRRALEEKVREEEINWALKVMEEISHKAKPEKPVAEIIREFRDRR</sequence>
<dbReference type="InterPro" id="IPR039709">
    <property type="entry name" value="VapB3-like"/>
</dbReference>